<reference evidence="1 2" key="2">
    <citation type="journal article" date="2018" name="Nature">
        <title>Mutant phenotypes for thousands of bacterial genes of unknown function.</title>
        <authorList>
            <person name="Price M.N."/>
            <person name="Wetmore K.M."/>
            <person name="Waters R.J."/>
            <person name="Callaghan M."/>
            <person name="Ray J."/>
            <person name="Liu H."/>
            <person name="Kuehl J.V."/>
            <person name="Melnyk R.A."/>
            <person name="Lamson J.S."/>
            <person name="Suh Y."/>
            <person name="Carlson H.K."/>
            <person name="Esquivel Z."/>
            <person name="Sadeeshkumar H."/>
            <person name="Chakraborty R."/>
            <person name="Zane G.M."/>
            <person name="Rubin B.E."/>
            <person name="Wall J.D."/>
            <person name="Visel A."/>
            <person name="Bristow J."/>
            <person name="Blow M.J."/>
            <person name="Arkin A.P."/>
            <person name="Deutschbauer A.M."/>
        </authorList>
    </citation>
    <scope>NUCLEOTIDE SEQUENCE [LARGE SCALE GENOMIC DNA]</scope>
    <source>
        <strain evidence="1 2">FW300-N2E3</strain>
    </source>
</reference>
<dbReference type="RefSeq" id="WP_054594416.1">
    <property type="nucleotide sequence ID" value="NZ_CP012830.1"/>
</dbReference>
<reference evidence="2" key="1">
    <citation type="submission" date="2015-09" db="EMBL/GenBank/DDBJ databases">
        <title>Whole genome sequence of Pseudomonas fluorescens FW300-N2E3.</title>
        <authorList>
            <person name="Ray J."/>
            <person name="Melnyk R."/>
            <person name="Deutschbauer A."/>
        </authorList>
    </citation>
    <scope>NUCLEOTIDE SEQUENCE [LARGE SCALE GENOMIC DNA]</scope>
    <source>
        <strain evidence="2">FW300-N2E3</strain>
    </source>
</reference>
<dbReference type="AlphaFoldDB" id="A0A0N9WDT9"/>
<evidence type="ECO:0000313" key="2">
    <source>
        <dbReference type="Proteomes" id="UP000066487"/>
    </source>
</evidence>
<evidence type="ECO:0000313" key="1">
    <source>
        <dbReference type="EMBL" id="ALI00982.1"/>
    </source>
</evidence>
<sequence>MTAALSPGRYTGGWGTLSIYIGINSVLYTSLNTGTFSGNCNYYGDFIDLTGTFVLNGSGTAEGAEINMQSIRTSGNRVKQLSIGFKSMDPAFELLEGYQQVTFTDNTLGNSTIGVRRMP</sequence>
<dbReference type="Proteomes" id="UP000066487">
    <property type="component" value="Chromosome"/>
</dbReference>
<proteinExistence type="predicted"/>
<dbReference type="EMBL" id="CP012830">
    <property type="protein sequence ID" value="ALI00982.1"/>
    <property type="molecule type" value="Genomic_DNA"/>
</dbReference>
<accession>A0A0N9WDT9</accession>
<gene>
    <name evidence="1" type="ORF">AO353_07920</name>
</gene>
<protein>
    <submittedName>
        <fullName evidence="1">Uncharacterized protein</fullName>
    </submittedName>
</protein>
<organism evidence="1 2">
    <name type="scientific">Pseudomonas fluorescens</name>
    <dbReference type="NCBI Taxonomy" id="294"/>
    <lineage>
        <taxon>Bacteria</taxon>
        <taxon>Pseudomonadati</taxon>
        <taxon>Pseudomonadota</taxon>
        <taxon>Gammaproteobacteria</taxon>
        <taxon>Pseudomonadales</taxon>
        <taxon>Pseudomonadaceae</taxon>
        <taxon>Pseudomonas</taxon>
    </lineage>
</organism>
<name>A0A0N9WDT9_PSEFL</name>